<dbReference type="FunFam" id="2.60.40.10:FF:000032">
    <property type="entry name" value="palladin isoform X1"/>
    <property type="match status" value="2"/>
</dbReference>
<dbReference type="InterPro" id="IPR049883">
    <property type="entry name" value="NOTCH1_EGF-like"/>
</dbReference>
<dbReference type="PROSITE" id="PS50287">
    <property type="entry name" value="SRCR_2"/>
    <property type="match status" value="1"/>
</dbReference>
<dbReference type="Proteomes" id="UP001174909">
    <property type="component" value="Unassembled WGS sequence"/>
</dbReference>
<keyword evidence="17" id="KW-0768">Sushi</keyword>
<comment type="caution">
    <text evidence="16">Lacks conserved residue(s) required for the propagation of feature annotation.</text>
</comment>
<feature type="domain" description="SRCR" evidence="19">
    <location>
        <begin position="32"/>
        <end position="143"/>
    </location>
</feature>
<feature type="domain" description="EGF-like" evidence="18">
    <location>
        <begin position="346"/>
        <end position="382"/>
    </location>
</feature>
<dbReference type="CDD" id="cd00033">
    <property type="entry name" value="CCP"/>
    <property type="match status" value="2"/>
</dbReference>
<dbReference type="InterPro" id="IPR003598">
    <property type="entry name" value="Ig_sub2"/>
</dbReference>
<dbReference type="PROSITE" id="PS50923">
    <property type="entry name" value="SUSHI"/>
    <property type="match status" value="2"/>
</dbReference>
<evidence type="ECO:0000256" key="8">
    <source>
        <dbReference type="ARBA" id="ARBA00022737"/>
    </source>
</evidence>
<dbReference type="InterPro" id="IPR000436">
    <property type="entry name" value="Sushi_SCR_CCP_dom"/>
</dbReference>
<dbReference type="FunFam" id="2.10.25.10:FF:000009">
    <property type="entry name" value="Low-density lipoprotein receptor isoform 1"/>
    <property type="match status" value="2"/>
</dbReference>
<dbReference type="SUPFAM" id="SSF48726">
    <property type="entry name" value="Immunoglobulin"/>
    <property type="match status" value="4"/>
</dbReference>
<dbReference type="Pfam" id="PF07679">
    <property type="entry name" value="I-set"/>
    <property type="match status" value="2"/>
</dbReference>
<evidence type="ECO:0000259" key="18">
    <source>
        <dbReference type="PROSITE" id="PS50026"/>
    </source>
</evidence>
<dbReference type="Pfam" id="PF14670">
    <property type="entry name" value="FXa_inhibition"/>
    <property type="match status" value="1"/>
</dbReference>
<dbReference type="PROSITE" id="PS00022">
    <property type="entry name" value="EGF_1"/>
    <property type="match status" value="1"/>
</dbReference>
<evidence type="ECO:0000256" key="5">
    <source>
        <dbReference type="ARBA" id="ARBA00022583"/>
    </source>
</evidence>
<keyword evidence="3" id="KW-0964">Secreted</keyword>
<evidence type="ECO:0000256" key="17">
    <source>
        <dbReference type="PROSITE-ProRule" id="PRU00302"/>
    </source>
</evidence>
<dbReference type="InterPro" id="IPR003599">
    <property type="entry name" value="Ig_sub"/>
</dbReference>
<evidence type="ECO:0000256" key="6">
    <source>
        <dbReference type="ARBA" id="ARBA00022692"/>
    </source>
</evidence>
<dbReference type="GO" id="GO:0005576">
    <property type="term" value="C:extracellular region"/>
    <property type="evidence" value="ECO:0007669"/>
    <property type="project" value="UniProtKB-SubCell"/>
</dbReference>
<dbReference type="PANTHER" id="PTHR24040">
    <property type="entry name" value="LAMININ G-LIKE DOMAIN-CONTAINING PROTEIN"/>
    <property type="match status" value="1"/>
</dbReference>
<keyword evidence="14" id="KW-0393">Immunoglobulin domain</keyword>
<dbReference type="FunFam" id="2.10.25.10:FF:000010">
    <property type="entry name" value="Pro-epidermal growth factor"/>
    <property type="match status" value="1"/>
</dbReference>
<evidence type="ECO:0000256" key="7">
    <source>
        <dbReference type="ARBA" id="ARBA00022729"/>
    </source>
</evidence>
<dbReference type="GO" id="GO:0006897">
    <property type="term" value="P:endocytosis"/>
    <property type="evidence" value="ECO:0007669"/>
    <property type="project" value="UniProtKB-KW"/>
</dbReference>
<dbReference type="InterPro" id="IPR018097">
    <property type="entry name" value="EGF_Ca-bd_CS"/>
</dbReference>
<dbReference type="PROSITE" id="PS01187">
    <property type="entry name" value="EGF_CA"/>
    <property type="match status" value="2"/>
</dbReference>
<keyword evidence="12" id="KW-0675">Receptor</keyword>
<dbReference type="SUPFAM" id="SSF57196">
    <property type="entry name" value="EGF/Laminin"/>
    <property type="match status" value="1"/>
</dbReference>
<organism evidence="22 23">
    <name type="scientific">Geodia barretti</name>
    <name type="common">Barrett's horny sponge</name>
    <dbReference type="NCBI Taxonomy" id="519541"/>
    <lineage>
        <taxon>Eukaryota</taxon>
        <taxon>Metazoa</taxon>
        <taxon>Porifera</taxon>
        <taxon>Demospongiae</taxon>
        <taxon>Heteroscleromorpha</taxon>
        <taxon>Tetractinellida</taxon>
        <taxon>Astrophorina</taxon>
        <taxon>Geodiidae</taxon>
        <taxon>Geodia</taxon>
    </lineage>
</organism>
<dbReference type="SUPFAM" id="SSF57535">
    <property type="entry name" value="Complement control module/SCR domain"/>
    <property type="match status" value="2"/>
</dbReference>
<dbReference type="SUPFAM" id="SSF56487">
    <property type="entry name" value="SRCR-like"/>
    <property type="match status" value="1"/>
</dbReference>
<keyword evidence="8" id="KW-0677">Repeat</keyword>
<dbReference type="PROSITE" id="PS01186">
    <property type="entry name" value="EGF_2"/>
    <property type="match status" value="5"/>
</dbReference>
<dbReference type="InterPro" id="IPR009030">
    <property type="entry name" value="Growth_fac_rcpt_cys_sf"/>
</dbReference>
<comment type="caution">
    <text evidence="22">The sequence shown here is derived from an EMBL/GenBank/DDBJ whole genome shotgun (WGS) entry which is preliminary data.</text>
</comment>
<dbReference type="Pfam" id="PF00084">
    <property type="entry name" value="Sushi"/>
    <property type="match status" value="2"/>
</dbReference>
<feature type="domain" description="EGF-like" evidence="18">
    <location>
        <begin position="215"/>
        <end position="254"/>
    </location>
</feature>
<dbReference type="Pfam" id="PF13927">
    <property type="entry name" value="Ig_3"/>
    <property type="match status" value="1"/>
</dbReference>
<keyword evidence="7" id="KW-0732">Signal</keyword>
<dbReference type="InterPro" id="IPR007110">
    <property type="entry name" value="Ig-like_dom"/>
</dbReference>
<dbReference type="GO" id="GO:0016020">
    <property type="term" value="C:membrane"/>
    <property type="evidence" value="ECO:0007669"/>
    <property type="project" value="UniProtKB-SubCell"/>
</dbReference>
<protein>
    <submittedName>
        <fullName evidence="22">Multiple epidermal growth factor-like domains protein 6</fullName>
    </submittedName>
</protein>
<evidence type="ECO:0000256" key="11">
    <source>
        <dbReference type="ARBA" id="ARBA00023157"/>
    </source>
</evidence>
<evidence type="ECO:0000313" key="22">
    <source>
        <dbReference type="EMBL" id="CAI8040797.1"/>
    </source>
</evidence>
<dbReference type="InterPro" id="IPR036772">
    <property type="entry name" value="SRCR-like_dom_sf"/>
</dbReference>
<sequence>NCHSDCYDYGDCCSDLSNLGNCSIPECDDGAVRLVGGVTNSTGRLEVCANGLWGRVCNRFQYWGPDNARVVCRQLGFPTEDARVVEGELARMFGVSERAPLLGEVHCIGMETELLECSHTSIGRHSCGITVVPPVPDIVITCSEICQPPCVNGMCNINTGNCDCSPGYTGISCDEDVRECEADNGGCDHICTDFPGGYNCSCRTGYNTYGTSCRDIDECGDGSHNCSQICVNTPGSYYCNCQRGFQLVNGTECEDVDECEALSPNGFCSQVCVNTEGSFHCNCTDGYQLFRSFLCTDIDECSEGIDTCNRSGPTPARCINTEGSYRCTCEEYVGYRLSTSGTTCEDVDECAEDPSLCTETCMNTPGSYSCTCHEGYELDVDQISCRDIDECKNTNGGCQISCTNTPGSFRCSCDHGYRLLDDGLQCEALSCDPVLEAPLNGVMECDRQTVGGTCRFTCNEGYTLRGSDSRTCLPSLQWREPPAICDPPMCPHLTPPDNGFVLFLCTREEGHLCRVVCAHGYSLVGPSNQTCRKDNMGSLTWSDGPQCVVAPAIEVTPADREVISPITAMFYCEVFGVFLSNITWQMNGNVLESGGDIDIEIDTRGNLRNSTLTIQNTVPSDAGNYTCLAENDAGRASASAQLTVNFPPAIMDPLLDSNVTVNEGMTAVFSCAATGIPAPTLTWRRSGFSNFSVDPRVSLGVPTSPEPLSTPDGTVYFVSRQLNLSDTRDSDSGTYYCEASSGEEQSLNVEVSFQLIIRVAPVITAAPVDMADLQGSTVVLSCNATGRPRPDITWWGEDDSSGNLTQITDVTGKTLIDSEVIGGERGWTSNLAVTDIRPSDAGVYMCRADNDAGQAEALATLTVLVVPEIVFPPEDYEYTTIQFMETVFECNATGIPAPTIQFFLDGSLLESNETFSILDP</sequence>
<feature type="domain" description="EGF-like" evidence="18">
    <location>
        <begin position="387"/>
        <end position="427"/>
    </location>
</feature>
<dbReference type="InterPro" id="IPR035976">
    <property type="entry name" value="Sushi/SCR/CCP_sf"/>
</dbReference>
<dbReference type="CDD" id="cd00054">
    <property type="entry name" value="EGF_CA"/>
    <property type="match status" value="1"/>
</dbReference>
<dbReference type="PROSITE" id="PS50026">
    <property type="entry name" value="EGF_3"/>
    <property type="match status" value="4"/>
</dbReference>
<evidence type="ECO:0000256" key="9">
    <source>
        <dbReference type="ARBA" id="ARBA00022989"/>
    </source>
</evidence>
<evidence type="ECO:0000256" key="3">
    <source>
        <dbReference type="ARBA" id="ARBA00022525"/>
    </source>
</evidence>
<dbReference type="SUPFAM" id="SSF57184">
    <property type="entry name" value="Growth factor receptor domain"/>
    <property type="match status" value="2"/>
</dbReference>
<evidence type="ECO:0000256" key="13">
    <source>
        <dbReference type="ARBA" id="ARBA00023180"/>
    </source>
</evidence>
<evidence type="ECO:0000313" key="23">
    <source>
        <dbReference type="Proteomes" id="UP001174909"/>
    </source>
</evidence>
<dbReference type="Gene3D" id="2.10.70.10">
    <property type="entry name" value="Complement Module, domain 1"/>
    <property type="match status" value="2"/>
</dbReference>
<name>A0AA35X7R9_GEOBA</name>
<dbReference type="InterPro" id="IPR000152">
    <property type="entry name" value="EGF-type_Asp/Asn_hydroxyl_site"/>
</dbReference>
<feature type="domain" description="Ig-like" evidence="20">
    <location>
        <begin position="647"/>
        <end position="748"/>
    </location>
</feature>
<dbReference type="SMART" id="SM00409">
    <property type="entry name" value="IG"/>
    <property type="match status" value="3"/>
</dbReference>
<dbReference type="SMART" id="SM00032">
    <property type="entry name" value="CCP"/>
    <property type="match status" value="2"/>
</dbReference>
<feature type="disulfide bond" evidence="16">
    <location>
        <begin position="107"/>
        <end position="117"/>
    </location>
</feature>
<dbReference type="GO" id="GO:0071944">
    <property type="term" value="C:cell periphery"/>
    <property type="evidence" value="ECO:0007669"/>
    <property type="project" value="UniProtKB-ARBA"/>
</dbReference>
<dbReference type="SMART" id="SM00202">
    <property type="entry name" value="SR"/>
    <property type="match status" value="1"/>
</dbReference>
<dbReference type="InterPro" id="IPR001190">
    <property type="entry name" value="SRCR"/>
</dbReference>
<dbReference type="PROSITE" id="PS00010">
    <property type="entry name" value="ASX_HYDROXYL"/>
    <property type="match status" value="5"/>
</dbReference>
<evidence type="ECO:0000256" key="2">
    <source>
        <dbReference type="ARBA" id="ARBA00004613"/>
    </source>
</evidence>
<evidence type="ECO:0000256" key="12">
    <source>
        <dbReference type="ARBA" id="ARBA00023170"/>
    </source>
</evidence>
<dbReference type="Pfam" id="PF00530">
    <property type="entry name" value="SRCR"/>
    <property type="match status" value="1"/>
</dbReference>
<accession>A0AA35X7R9</accession>
<keyword evidence="10" id="KW-0472">Membrane</keyword>
<reference evidence="22" key="1">
    <citation type="submission" date="2023-03" db="EMBL/GenBank/DDBJ databases">
        <authorList>
            <person name="Steffen K."/>
            <person name="Cardenas P."/>
        </authorList>
    </citation>
    <scope>NUCLEOTIDE SEQUENCE</scope>
</reference>
<dbReference type="InterPro" id="IPR013098">
    <property type="entry name" value="Ig_I-set"/>
</dbReference>
<dbReference type="PRINTS" id="PR00258">
    <property type="entry name" value="SPERACTRCPTR"/>
</dbReference>
<dbReference type="SMART" id="SM00179">
    <property type="entry name" value="EGF_CA"/>
    <property type="match status" value="6"/>
</dbReference>
<dbReference type="Gene3D" id="2.10.25.10">
    <property type="entry name" value="Laminin"/>
    <property type="match status" value="6"/>
</dbReference>
<dbReference type="Gene3D" id="3.10.250.10">
    <property type="entry name" value="SRCR-like domain"/>
    <property type="match status" value="1"/>
</dbReference>
<feature type="domain" description="Sushi" evidence="21">
    <location>
        <begin position="488"/>
        <end position="549"/>
    </location>
</feature>
<comment type="subcellular location">
    <subcellularLocation>
        <location evidence="1">Membrane</location>
        <topology evidence="1">Single-pass type I membrane protein</topology>
    </subcellularLocation>
    <subcellularLocation>
        <location evidence="2">Secreted</location>
    </subcellularLocation>
</comment>
<evidence type="ECO:0000256" key="15">
    <source>
        <dbReference type="PROSITE-ProRule" id="PRU00076"/>
    </source>
</evidence>
<dbReference type="AlphaFoldDB" id="A0AA35X7R9"/>
<dbReference type="FunFam" id="2.10.25.10:FF:000240">
    <property type="entry name" value="Vitamin K-dependent protein S"/>
    <property type="match status" value="1"/>
</dbReference>
<evidence type="ECO:0000256" key="16">
    <source>
        <dbReference type="PROSITE-ProRule" id="PRU00196"/>
    </source>
</evidence>
<feature type="domain" description="Ig-like" evidence="20">
    <location>
        <begin position="551"/>
        <end position="643"/>
    </location>
</feature>
<dbReference type="FunFam" id="3.10.250.10:FF:000016">
    <property type="entry name" value="Scavenger receptor cysteine-rich protein type 12"/>
    <property type="match status" value="1"/>
</dbReference>
<keyword evidence="11 16" id="KW-1015">Disulfide bond</keyword>
<dbReference type="Pfam" id="PF07645">
    <property type="entry name" value="EGF_CA"/>
    <property type="match status" value="4"/>
</dbReference>
<keyword evidence="5" id="KW-0254">Endocytosis</keyword>
<feature type="domain" description="EGF-like" evidence="18">
    <location>
        <begin position="297"/>
        <end position="345"/>
    </location>
</feature>
<dbReference type="SMART" id="SM00408">
    <property type="entry name" value="IGc2"/>
    <property type="match status" value="3"/>
</dbReference>
<evidence type="ECO:0000259" key="20">
    <source>
        <dbReference type="PROSITE" id="PS50835"/>
    </source>
</evidence>
<dbReference type="SMART" id="SM00181">
    <property type="entry name" value="EGF"/>
    <property type="match status" value="7"/>
</dbReference>
<evidence type="ECO:0000259" key="19">
    <source>
        <dbReference type="PROSITE" id="PS50287"/>
    </source>
</evidence>
<dbReference type="GO" id="GO:0005509">
    <property type="term" value="F:calcium ion binding"/>
    <property type="evidence" value="ECO:0007669"/>
    <property type="project" value="InterPro"/>
</dbReference>
<dbReference type="InterPro" id="IPR013783">
    <property type="entry name" value="Ig-like_fold"/>
</dbReference>
<dbReference type="FunFam" id="2.10.25.10:FF:000038">
    <property type="entry name" value="Fibrillin 2"/>
    <property type="match status" value="1"/>
</dbReference>
<keyword evidence="9" id="KW-1133">Transmembrane helix</keyword>
<evidence type="ECO:0000256" key="10">
    <source>
        <dbReference type="ARBA" id="ARBA00023136"/>
    </source>
</evidence>
<dbReference type="InterPro" id="IPR000742">
    <property type="entry name" value="EGF"/>
</dbReference>
<dbReference type="PANTHER" id="PTHR24040:SF13">
    <property type="entry name" value="FIBROPELLIN-1"/>
    <property type="match status" value="1"/>
</dbReference>
<evidence type="ECO:0000256" key="1">
    <source>
        <dbReference type="ARBA" id="ARBA00004479"/>
    </source>
</evidence>
<dbReference type="InterPro" id="IPR036179">
    <property type="entry name" value="Ig-like_dom_sf"/>
</dbReference>
<keyword evidence="13" id="KW-0325">Glycoprotein</keyword>
<feature type="disulfide bond" evidence="17">
    <location>
        <begin position="458"/>
        <end position="485"/>
    </location>
</feature>
<feature type="domain" description="Ig-like" evidence="20">
    <location>
        <begin position="761"/>
        <end position="862"/>
    </location>
</feature>
<dbReference type="InterPro" id="IPR051145">
    <property type="entry name" value="GAS-SHBG-PROS"/>
</dbReference>
<dbReference type="Gene3D" id="2.60.40.10">
    <property type="entry name" value="Immunoglobulins"/>
    <property type="match status" value="4"/>
</dbReference>
<dbReference type="PROSITE" id="PS50835">
    <property type="entry name" value="IG_LIKE"/>
    <property type="match status" value="3"/>
</dbReference>
<feature type="non-terminal residue" evidence="22">
    <location>
        <position position="1"/>
    </location>
</feature>
<keyword evidence="6" id="KW-0812">Transmembrane</keyword>
<feature type="domain" description="Sushi" evidence="21">
    <location>
        <begin position="424"/>
        <end position="487"/>
    </location>
</feature>
<dbReference type="EMBL" id="CASHTH010003135">
    <property type="protein sequence ID" value="CAI8040797.1"/>
    <property type="molecule type" value="Genomic_DNA"/>
</dbReference>
<keyword evidence="23" id="KW-1185">Reference proteome</keyword>
<proteinExistence type="predicted"/>
<evidence type="ECO:0000256" key="14">
    <source>
        <dbReference type="ARBA" id="ARBA00023319"/>
    </source>
</evidence>
<gene>
    <name evidence="22" type="ORF">GBAR_LOCUS22687</name>
</gene>
<evidence type="ECO:0000256" key="4">
    <source>
        <dbReference type="ARBA" id="ARBA00022536"/>
    </source>
</evidence>
<evidence type="ECO:0000259" key="21">
    <source>
        <dbReference type="PROSITE" id="PS50923"/>
    </source>
</evidence>
<keyword evidence="4 15" id="KW-0245">EGF-like domain</keyword>
<dbReference type="InterPro" id="IPR001881">
    <property type="entry name" value="EGF-like_Ca-bd_dom"/>
</dbReference>